<proteinExistence type="predicted"/>
<dbReference type="PANTHER" id="PTHR11839:SF18">
    <property type="entry name" value="NUDIX HYDROLASE DOMAIN-CONTAINING PROTEIN"/>
    <property type="match status" value="1"/>
</dbReference>
<evidence type="ECO:0000313" key="5">
    <source>
        <dbReference type="Proteomes" id="UP000308549"/>
    </source>
</evidence>
<sequence>MSTFTLPSTDPPCPVHLPPNLTQDQLLNFPAFKTWSTTLHDTLALQTTNPSHEFHKTPYKLRSLTIQSADWFGPADKKRLGFLKLQAEITNDQDAYLPGSVFLRGGSLAMLILLQPDDAPEGEEEKEKYVILTVQPRIAAGALGFVELPAGMLDDSGTFAGGAAKEIKEETGLEVKGEELVDMTAMAMEGEANAEGLQKGVYSSPGGCDEFVPMFLYQKRVSRGELEGFKGKLTGLRGEGEKITLKVVKLEDLWREGVRDAKVLAALALYQNLKRTAKL</sequence>
<evidence type="ECO:0000313" key="4">
    <source>
        <dbReference type="EMBL" id="TKA25076.1"/>
    </source>
</evidence>
<evidence type="ECO:0000256" key="2">
    <source>
        <dbReference type="ARBA" id="ARBA00022801"/>
    </source>
</evidence>
<dbReference type="PROSITE" id="PS51462">
    <property type="entry name" value="NUDIX"/>
    <property type="match status" value="1"/>
</dbReference>
<keyword evidence="5" id="KW-1185">Reference proteome</keyword>
<dbReference type="InterPro" id="IPR015797">
    <property type="entry name" value="NUDIX_hydrolase-like_dom_sf"/>
</dbReference>
<evidence type="ECO:0000259" key="3">
    <source>
        <dbReference type="PROSITE" id="PS51462"/>
    </source>
</evidence>
<dbReference type="SUPFAM" id="SSF55811">
    <property type="entry name" value="Nudix"/>
    <property type="match status" value="1"/>
</dbReference>
<dbReference type="AlphaFoldDB" id="A0A4U0TT02"/>
<name>A0A4U0TT02_9PEZI</name>
<dbReference type="FunFam" id="3.90.79.10:FF:000068">
    <property type="entry name" value="NUDIX family hydrolase, putative"/>
    <property type="match status" value="1"/>
</dbReference>
<organism evidence="4 5">
    <name type="scientific">Salinomyces thailandicus</name>
    <dbReference type="NCBI Taxonomy" id="706561"/>
    <lineage>
        <taxon>Eukaryota</taxon>
        <taxon>Fungi</taxon>
        <taxon>Dikarya</taxon>
        <taxon>Ascomycota</taxon>
        <taxon>Pezizomycotina</taxon>
        <taxon>Dothideomycetes</taxon>
        <taxon>Dothideomycetidae</taxon>
        <taxon>Mycosphaerellales</taxon>
        <taxon>Teratosphaeriaceae</taxon>
        <taxon>Salinomyces</taxon>
    </lineage>
</organism>
<accession>A0A4U0TT02</accession>
<protein>
    <recommendedName>
        <fullName evidence="3">Nudix hydrolase domain-containing protein</fullName>
    </recommendedName>
</protein>
<feature type="domain" description="Nudix hydrolase" evidence="3">
    <location>
        <begin position="105"/>
        <end position="271"/>
    </location>
</feature>
<dbReference type="Pfam" id="PF00293">
    <property type="entry name" value="NUDIX"/>
    <property type="match status" value="1"/>
</dbReference>
<dbReference type="Proteomes" id="UP000308549">
    <property type="component" value="Unassembled WGS sequence"/>
</dbReference>
<dbReference type="GO" id="GO:0006753">
    <property type="term" value="P:nucleoside phosphate metabolic process"/>
    <property type="evidence" value="ECO:0007669"/>
    <property type="project" value="TreeGrafter"/>
</dbReference>
<dbReference type="InterPro" id="IPR000086">
    <property type="entry name" value="NUDIX_hydrolase_dom"/>
</dbReference>
<dbReference type="OrthoDB" id="10249920at2759"/>
<dbReference type="EMBL" id="NAJL01000038">
    <property type="protein sequence ID" value="TKA25076.1"/>
    <property type="molecule type" value="Genomic_DNA"/>
</dbReference>
<evidence type="ECO:0000256" key="1">
    <source>
        <dbReference type="ARBA" id="ARBA00001946"/>
    </source>
</evidence>
<gene>
    <name evidence="4" type="ORF">B0A50_06141</name>
</gene>
<dbReference type="GO" id="GO:0019693">
    <property type="term" value="P:ribose phosphate metabolic process"/>
    <property type="evidence" value="ECO:0007669"/>
    <property type="project" value="TreeGrafter"/>
</dbReference>
<comment type="caution">
    <text evidence="4">The sequence shown here is derived from an EMBL/GenBank/DDBJ whole genome shotgun (WGS) entry which is preliminary data.</text>
</comment>
<dbReference type="CDD" id="cd03424">
    <property type="entry name" value="NUDIX_ADPRase_Nudt5_UGPPase_Nudt14"/>
    <property type="match status" value="1"/>
</dbReference>
<dbReference type="Gene3D" id="3.90.79.10">
    <property type="entry name" value="Nucleoside Triphosphate Pyrophosphohydrolase"/>
    <property type="match status" value="1"/>
</dbReference>
<dbReference type="GO" id="GO:0080041">
    <property type="term" value="F:ADP-ribose pyrophosphohydrolase activity"/>
    <property type="evidence" value="ECO:0007669"/>
    <property type="project" value="TreeGrafter"/>
</dbReference>
<keyword evidence="2" id="KW-0378">Hydrolase</keyword>
<dbReference type="PANTHER" id="PTHR11839">
    <property type="entry name" value="UDP/ADP-SUGAR PYROPHOSPHATASE"/>
    <property type="match status" value="1"/>
</dbReference>
<reference evidence="4 5" key="1">
    <citation type="submission" date="2017-03" db="EMBL/GenBank/DDBJ databases">
        <title>Genomes of endolithic fungi from Antarctica.</title>
        <authorList>
            <person name="Coleine C."/>
            <person name="Masonjones S."/>
            <person name="Stajich J.E."/>
        </authorList>
    </citation>
    <scope>NUCLEOTIDE SEQUENCE [LARGE SCALE GENOMIC DNA]</scope>
    <source>
        <strain evidence="4 5">CCFEE 6315</strain>
    </source>
</reference>
<comment type="cofactor">
    <cofactor evidence="1">
        <name>Mg(2+)</name>
        <dbReference type="ChEBI" id="CHEBI:18420"/>
    </cofactor>
</comment>
<dbReference type="GO" id="GO:0080042">
    <property type="term" value="F:ADP-glucose pyrophosphohydrolase activity"/>
    <property type="evidence" value="ECO:0007669"/>
    <property type="project" value="TreeGrafter"/>
</dbReference>